<comment type="subcellular location">
    <subcellularLocation>
        <location evidence="1">Cell membrane</location>
        <topology evidence="1">Multi-pass membrane protein</topology>
    </subcellularLocation>
</comment>
<keyword evidence="9" id="KW-0325">Glycoprotein</keyword>
<evidence type="ECO:0000256" key="11">
    <source>
        <dbReference type="SAM" id="Phobius"/>
    </source>
</evidence>
<feature type="transmembrane region" description="Helical" evidence="11">
    <location>
        <begin position="359"/>
        <end position="377"/>
    </location>
</feature>
<keyword evidence="4 11" id="KW-0812">Transmembrane</keyword>
<evidence type="ECO:0000256" key="10">
    <source>
        <dbReference type="ARBA" id="ARBA00023224"/>
    </source>
</evidence>
<keyword evidence="7 11" id="KW-0472">Membrane</keyword>
<evidence type="ECO:0000256" key="4">
    <source>
        <dbReference type="ARBA" id="ARBA00022692"/>
    </source>
</evidence>
<evidence type="ECO:0008006" key="16">
    <source>
        <dbReference type="Google" id="ProtNLM"/>
    </source>
</evidence>
<evidence type="ECO:0000259" key="13">
    <source>
        <dbReference type="PROSITE" id="PS50261"/>
    </source>
</evidence>
<evidence type="ECO:0000256" key="6">
    <source>
        <dbReference type="ARBA" id="ARBA00023040"/>
    </source>
</evidence>
<sequence>MCYFFLFPSKSLKPFYSSGGFYLTVPMNVSSNVLLVPDIDNETQSHDICITLSADECHRWRLCCQSARDCCRRHLSMPEPENGTCKRTWDGFGCWDDARPGSENYLSCPGFLQYSIPTRSAVKSCLANGTWMTKGGSKWTDYTPCLDIDELKTTIFLKLGCNVLSLSFLVPSLGIFCYYKSLRKQHRIRLHINFFLSFTFSGIFYIIWDMLVTYDKLTNPMVTDTLLYENHAGCKLLSFLKIYFTSTNYMWMFCESFYLHRLITNAFSPPKTLIVLYCAGWGVPLVSIITYAILRGILANESCWSKSMEEEEWIIYAPNLTCLVANLFFLCNILRILLTQLQVHPNEPSNFRRALKATFVLIPLFGVQLFVTIYRVPPSFPGALHYERFSEFVICSQGFSVALIFCFCNSECILKTRMY</sequence>
<dbReference type="PROSITE" id="PS50261">
    <property type="entry name" value="G_PROTEIN_RECEP_F2_4"/>
    <property type="match status" value="1"/>
</dbReference>
<dbReference type="Pfam" id="PF00002">
    <property type="entry name" value="7tm_2"/>
    <property type="match status" value="1"/>
</dbReference>
<keyword evidence="15" id="KW-1185">Reference proteome</keyword>
<keyword evidence="8" id="KW-0675">Receptor</keyword>
<dbReference type="SUPFAM" id="SSF111418">
    <property type="entry name" value="Hormone receptor domain"/>
    <property type="match status" value="1"/>
</dbReference>
<evidence type="ECO:0000259" key="12">
    <source>
        <dbReference type="PROSITE" id="PS50227"/>
    </source>
</evidence>
<evidence type="ECO:0000256" key="7">
    <source>
        <dbReference type="ARBA" id="ARBA00023136"/>
    </source>
</evidence>
<dbReference type="PANTHER" id="PTHR45620">
    <property type="entry name" value="PDF RECEPTOR-LIKE PROTEIN-RELATED"/>
    <property type="match status" value="1"/>
</dbReference>
<organism evidence="14 15">
    <name type="scientific">Sinanodonta woodiana</name>
    <name type="common">Chinese pond mussel</name>
    <name type="synonym">Anodonta woodiana</name>
    <dbReference type="NCBI Taxonomy" id="1069815"/>
    <lineage>
        <taxon>Eukaryota</taxon>
        <taxon>Metazoa</taxon>
        <taxon>Spiralia</taxon>
        <taxon>Lophotrochozoa</taxon>
        <taxon>Mollusca</taxon>
        <taxon>Bivalvia</taxon>
        <taxon>Autobranchia</taxon>
        <taxon>Heteroconchia</taxon>
        <taxon>Palaeoheterodonta</taxon>
        <taxon>Unionida</taxon>
        <taxon>Unionoidea</taxon>
        <taxon>Unionidae</taxon>
        <taxon>Unioninae</taxon>
        <taxon>Sinanodonta</taxon>
    </lineage>
</organism>
<dbReference type="GO" id="GO:0005886">
    <property type="term" value="C:plasma membrane"/>
    <property type="evidence" value="ECO:0007669"/>
    <property type="project" value="UniProtKB-SubCell"/>
</dbReference>
<keyword evidence="10" id="KW-0807">Transducer</keyword>
<gene>
    <name evidence="14" type="ORF">ACJMK2_024276</name>
</gene>
<feature type="transmembrane region" description="Helical" evidence="11">
    <location>
        <begin position="314"/>
        <end position="338"/>
    </location>
</feature>
<evidence type="ECO:0000256" key="2">
    <source>
        <dbReference type="ARBA" id="ARBA00005314"/>
    </source>
</evidence>
<dbReference type="InterPro" id="IPR001879">
    <property type="entry name" value="GPCR_2_extracellular_dom"/>
</dbReference>
<feature type="transmembrane region" description="Helical" evidence="11">
    <location>
        <begin position="190"/>
        <end position="208"/>
    </location>
</feature>
<dbReference type="Gene3D" id="1.20.1070.10">
    <property type="entry name" value="Rhodopsin 7-helix transmembrane proteins"/>
    <property type="match status" value="1"/>
</dbReference>
<reference evidence="14 15" key="1">
    <citation type="submission" date="2024-11" db="EMBL/GenBank/DDBJ databases">
        <title>Chromosome-level genome assembly of the freshwater bivalve Anodonta woodiana.</title>
        <authorList>
            <person name="Chen X."/>
        </authorList>
    </citation>
    <scope>NUCLEOTIDE SEQUENCE [LARGE SCALE GENOMIC DNA]</scope>
    <source>
        <strain evidence="14">MN2024</strain>
        <tissue evidence="14">Gills</tissue>
    </source>
</reference>
<dbReference type="Gene3D" id="4.10.1240.10">
    <property type="entry name" value="GPCR, family 2, extracellular hormone receptor domain"/>
    <property type="match status" value="1"/>
</dbReference>
<protein>
    <recommendedName>
        <fullName evidence="16">Calcitonin gene-related peptide type 1 receptor</fullName>
    </recommendedName>
</protein>
<dbReference type="PANTHER" id="PTHR45620:SF42">
    <property type="entry name" value="G-PROTEIN COUPLED RECEPTOR SEB-2"/>
    <property type="match status" value="1"/>
</dbReference>
<feature type="transmembrane region" description="Helical" evidence="11">
    <location>
        <begin position="389"/>
        <end position="408"/>
    </location>
</feature>
<feature type="domain" description="G-protein coupled receptors family 2 profile 2" evidence="13">
    <location>
        <begin position="154"/>
        <end position="409"/>
    </location>
</feature>
<dbReference type="PROSITE" id="PS00649">
    <property type="entry name" value="G_PROTEIN_RECEP_F2_1"/>
    <property type="match status" value="1"/>
</dbReference>
<keyword evidence="6" id="KW-0297">G-protein coupled receptor</keyword>
<evidence type="ECO:0000256" key="8">
    <source>
        <dbReference type="ARBA" id="ARBA00023170"/>
    </source>
</evidence>
<dbReference type="Proteomes" id="UP001634394">
    <property type="component" value="Unassembled WGS sequence"/>
</dbReference>
<dbReference type="InterPro" id="IPR036445">
    <property type="entry name" value="GPCR_2_extracell_dom_sf"/>
</dbReference>
<accession>A0ABD3T8Q5</accession>
<evidence type="ECO:0000313" key="14">
    <source>
        <dbReference type="EMBL" id="KAL3832653.1"/>
    </source>
</evidence>
<dbReference type="AlphaFoldDB" id="A0ABD3T8Q5"/>
<feature type="domain" description="G-protein coupled receptors family 2 profile 1" evidence="12">
    <location>
        <begin position="70"/>
        <end position="149"/>
    </location>
</feature>
<comment type="similarity">
    <text evidence="2">Belongs to the G-protein coupled receptor 2 family.</text>
</comment>
<evidence type="ECO:0000256" key="9">
    <source>
        <dbReference type="ARBA" id="ARBA00023180"/>
    </source>
</evidence>
<name>A0ABD3T8Q5_SINWO</name>
<dbReference type="PROSITE" id="PS50227">
    <property type="entry name" value="G_PROTEIN_RECEP_F2_3"/>
    <property type="match status" value="1"/>
</dbReference>
<dbReference type="InterPro" id="IPR000832">
    <property type="entry name" value="GPCR_2_secretin-like"/>
</dbReference>
<dbReference type="CDD" id="cd15041">
    <property type="entry name" value="7tmB1_hormone_R"/>
    <property type="match status" value="1"/>
</dbReference>
<evidence type="ECO:0000256" key="3">
    <source>
        <dbReference type="ARBA" id="ARBA00022475"/>
    </source>
</evidence>
<keyword evidence="3" id="KW-1003">Cell membrane</keyword>
<evidence type="ECO:0000313" key="15">
    <source>
        <dbReference type="Proteomes" id="UP001634394"/>
    </source>
</evidence>
<dbReference type="SMART" id="SM00008">
    <property type="entry name" value="HormR"/>
    <property type="match status" value="1"/>
</dbReference>
<dbReference type="Pfam" id="PF02793">
    <property type="entry name" value="HRM"/>
    <property type="match status" value="1"/>
</dbReference>
<keyword evidence="5 11" id="KW-1133">Transmembrane helix</keyword>
<dbReference type="InterPro" id="IPR050332">
    <property type="entry name" value="GPCR_2"/>
</dbReference>
<dbReference type="InterPro" id="IPR017981">
    <property type="entry name" value="GPCR_2-like_7TM"/>
</dbReference>
<comment type="caution">
    <text evidence="14">The sequence shown here is derived from an EMBL/GenBank/DDBJ whole genome shotgun (WGS) entry which is preliminary data.</text>
</comment>
<feature type="transmembrane region" description="Helical" evidence="11">
    <location>
        <begin position="274"/>
        <end position="294"/>
    </location>
</feature>
<feature type="transmembrane region" description="Helical" evidence="11">
    <location>
        <begin position="155"/>
        <end position="178"/>
    </location>
</feature>
<dbReference type="GO" id="GO:0004930">
    <property type="term" value="F:G protein-coupled receptor activity"/>
    <property type="evidence" value="ECO:0007669"/>
    <property type="project" value="UniProtKB-KW"/>
</dbReference>
<evidence type="ECO:0000256" key="1">
    <source>
        <dbReference type="ARBA" id="ARBA00004651"/>
    </source>
</evidence>
<feature type="transmembrane region" description="Helical" evidence="11">
    <location>
        <begin position="236"/>
        <end position="254"/>
    </location>
</feature>
<dbReference type="InterPro" id="IPR017983">
    <property type="entry name" value="GPCR_2_secretin-like_CS"/>
</dbReference>
<dbReference type="PRINTS" id="PR00249">
    <property type="entry name" value="GPCRSECRETIN"/>
</dbReference>
<evidence type="ECO:0000256" key="5">
    <source>
        <dbReference type="ARBA" id="ARBA00022989"/>
    </source>
</evidence>
<dbReference type="EMBL" id="JBJQND010000019">
    <property type="protein sequence ID" value="KAL3832653.1"/>
    <property type="molecule type" value="Genomic_DNA"/>
</dbReference>
<proteinExistence type="inferred from homology"/>